<evidence type="ECO:0000256" key="6">
    <source>
        <dbReference type="ARBA" id="ARBA00023136"/>
    </source>
</evidence>
<dbReference type="InterPro" id="IPR000731">
    <property type="entry name" value="SSD"/>
</dbReference>
<evidence type="ECO:0000256" key="8">
    <source>
        <dbReference type="SAM" id="MobiDB-lite"/>
    </source>
</evidence>
<dbReference type="GO" id="GO:0005886">
    <property type="term" value="C:plasma membrane"/>
    <property type="evidence" value="ECO:0007669"/>
    <property type="project" value="UniProtKB-SubCell"/>
</dbReference>
<evidence type="ECO:0000259" key="10">
    <source>
        <dbReference type="PROSITE" id="PS50156"/>
    </source>
</evidence>
<feature type="transmembrane region" description="Helical" evidence="9">
    <location>
        <begin position="305"/>
        <end position="332"/>
    </location>
</feature>
<feature type="region of interest" description="Disordered" evidence="8">
    <location>
        <begin position="849"/>
        <end position="896"/>
    </location>
</feature>
<keyword evidence="7" id="KW-0325">Glycoprotein</keyword>
<reference evidence="11 12" key="1">
    <citation type="journal article" date="2019" name="PLoS Biol.">
        <title>Sex chromosomes control vertical transmission of feminizing Wolbachia symbionts in an isopod.</title>
        <authorList>
            <person name="Becking T."/>
            <person name="Chebbi M.A."/>
            <person name="Giraud I."/>
            <person name="Moumen B."/>
            <person name="Laverre T."/>
            <person name="Caubet Y."/>
            <person name="Peccoud J."/>
            <person name="Gilbert C."/>
            <person name="Cordaux R."/>
        </authorList>
    </citation>
    <scope>NUCLEOTIDE SEQUENCE [LARGE SCALE GENOMIC DNA]</scope>
    <source>
        <strain evidence="11">ANa2</strain>
        <tissue evidence="11">Whole body excluding digestive tract and cuticle</tissue>
    </source>
</reference>
<dbReference type="EMBL" id="SEYY01001106">
    <property type="protein sequence ID" value="KAB7505795.1"/>
    <property type="molecule type" value="Genomic_DNA"/>
</dbReference>
<sequence>MLIIFSFQPDADSKITKDFIESNFPINTSYLFDISRISRAKSFAKIYITAKDGETMFRTKIWKDVIFLDELIQNITIDWKGQQFKYKDICSSWFGECFENNIYNLNEIISDVENNKTWISYPIMLFPFILPMFYGGTEINEEDGVMLSAKALFTTYWVREDDPEQKERSHLWEGALLDLLADTQFETINVDRFVSRSIPDEIEKNNNELRNYLPFALLLLVGFSISSLFSFDWVRSKMLMGLLGVLTVILSIFSSFGLLMYLGIPFIGINTAAPFLILGIGLDDMFVILSAWRKTKLQDPIPNRLALTFSSTAVSITVTSLTNMCAFFIGTFTTFPGVRIFCLYVGVSILFTYLWFITFFGACLATFGHQEKQQRHSVFCWKIKPKSESGTSCWLYRIFCSGGINKKDPWNPVDNKPCSFSIFFKNFFAPCLNTKSVKIAIMVAYLLYLSISIFGCFHVKVGLDLKNFSVDGSYLESFFDVENTYFRKFPYRIQIIIKGNVTYHDKETKTELLKFHRSLEDLSYVGPRLYTRSWIRSYIGFLGRRKHLMDNITDEESYIKILDNDFMEPMMKETTDIVLSEDGKRILASRFIIQGYEIKDLEEDKKMIQALRKVCEESPFDASIYHPTFVYHDQSAVVVRTLTKSIVIAAFVMMAISFIFIPNPMSAVWVGLSILSIEIGVIGFMSLWDVRLDVISMINLILSIGFSVDFSAHIVYSFSTSSISNPSERVKDALFSMGFPIIQCSMTTILGVLLFTLVPSYMYRSFFKVIFLVTFFGTMHALFVLPTMLSLSSKLSCKVESAETSNRKKRESRTCFTNCPSDIIKDEDMCGIAKKESCFESQSISRLSSLSGSKSIQSESLSSSQSSSGPSSGSEFEKEKSEISNPKNEVIEVEHL</sequence>
<keyword evidence="3" id="KW-1003">Cell membrane</keyword>
<dbReference type="InterPro" id="IPR051697">
    <property type="entry name" value="Patched_domain-protein"/>
</dbReference>
<keyword evidence="4 9" id="KW-0812">Transmembrane</keyword>
<evidence type="ECO:0000256" key="7">
    <source>
        <dbReference type="ARBA" id="ARBA00023180"/>
    </source>
</evidence>
<feature type="transmembrane region" description="Helical" evidence="9">
    <location>
        <begin position="243"/>
        <end position="267"/>
    </location>
</feature>
<feature type="transmembrane region" description="Helical" evidence="9">
    <location>
        <begin position="769"/>
        <end position="789"/>
    </location>
</feature>
<feature type="transmembrane region" description="Helical" evidence="9">
    <location>
        <begin position="273"/>
        <end position="293"/>
    </location>
</feature>
<evidence type="ECO:0000256" key="1">
    <source>
        <dbReference type="ARBA" id="ARBA00004651"/>
    </source>
</evidence>
<keyword evidence="12" id="KW-1185">Reference proteome</keyword>
<dbReference type="Proteomes" id="UP000326759">
    <property type="component" value="Unassembled WGS sequence"/>
</dbReference>
<organism evidence="11 12">
    <name type="scientific">Armadillidium nasatum</name>
    <dbReference type="NCBI Taxonomy" id="96803"/>
    <lineage>
        <taxon>Eukaryota</taxon>
        <taxon>Metazoa</taxon>
        <taxon>Ecdysozoa</taxon>
        <taxon>Arthropoda</taxon>
        <taxon>Crustacea</taxon>
        <taxon>Multicrustacea</taxon>
        <taxon>Malacostraca</taxon>
        <taxon>Eumalacostraca</taxon>
        <taxon>Peracarida</taxon>
        <taxon>Isopoda</taxon>
        <taxon>Oniscidea</taxon>
        <taxon>Crinocheta</taxon>
        <taxon>Armadillidiidae</taxon>
        <taxon>Armadillidium</taxon>
    </lineage>
</organism>
<evidence type="ECO:0000313" key="11">
    <source>
        <dbReference type="EMBL" id="KAB7505795.1"/>
    </source>
</evidence>
<name>A0A5N5TJ56_9CRUS</name>
<feature type="transmembrane region" description="Helical" evidence="9">
    <location>
        <begin position="738"/>
        <end position="757"/>
    </location>
</feature>
<dbReference type="Gene3D" id="1.20.1640.10">
    <property type="entry name" value="Multidrug efflux transporter AcrB transmembrane domain"/>
    <property type="match status" value="2"/>
</dbReference>
<evidence type="ECO:0000256" key="5">
    <source>
        <dbReference type="ARBA" id="ARBA00022989"/>
    </source>
</evidence>
<dbReference type="PANTHER" id="PTHR10796:SF92">
    <property type="entry name" value="PATCHED-RELATED, ISOFORM A"/>
    <property type="match status" value="1"/>
</dbReference>
<feature type="compositionally biased region" description="Low complexity" evidence="8">
    <location>
        <begin position="849"/>
        <end position="874"/>
    </location>
</feature>
<dbReference type="InterPro" id="IPR003392">
    <property type="entry name" value="PTHD_SSD"/>
</dbReference>
<feature type="transmembrane region" description="Helical" evidence="9">
    <location>
        <begin position="338"/>
        <end position="367"/>
    </location>
</feature>
<gene>
    <name evidence="11" type="primary">Ptchd3_7</name>
    <name evidence="11" type="ORF">Anas_06539</name>
</gene>
<feature type="transmembrane region" description="Helical" evidence="9">
    <location>
        <begin position="642"/>
        <end position="661"/>
    </location>
</feature>
<keyword evidence="6 9" id="KW-0472">Membrane</keyword>
<dbReference type="Pfam" id="PF02460">
    <property type="entry name" value="Patched"/>
    <property type="match status" value="1"/>
</dbReference>
<keyword evidence="5 9" id="KW-1133">Transmembrane helix</keyword>
<comment type="similarity">
    <text evidence="2">Belongs to the patched family.</text>
</comment>
<evidence type="ECO:0000256" key="3">
    <source>
        <dbReference type="ARBA" id="ARBA00022475"/>
    </source>
</evidence>
<proteinExistence type="inferred from homology"/>
<evidence type="ECO:0000256" key="4">
    <source>
        <dbReference type="ARBA" id="ARBA00022692"/>
    </source>
</evidence>
<dbReference type="OrthoDB" id="6510177at2759"/>
<comment type="caution">
    <text evidence="11">The sequence shown here is derived from an EMBL/GenBank/DDBJ whole genome shotgun (WGS) entry which is preliminary data.</text>
</comment>
<dbReference type="FunFam" id="1.20.1640.10:FF:000013">
    <property type="entry name" value="PaTched Related family"/>
    <property type="match status" value="1"/>
</dbReference>
<comment type="subcellular location">
    <subcellularLocation>
        <location evidence="1">Cell membrane</location>
        <topology evidence="1">Multi-pass membrane protein</topology>
    </subcellularLocation>
</comment>
<evidence type="ECO:0000256" key="2">
    <source>
        <dbReference type="ARBA" id="ARBA00005585"/>
    </source>
</evidence>
<dbReference type="SUPFAM" id="SSF82866">
    <property type="entry name" value="Multidrug efflux transporter AcrB transmembrane domain"/>
    <property type="match status" value="2"/>
</dbReference>
<feature type="transmembrane region" description="Helical" evidence="9">
    <location>
        <begin position="700"/>
        <end position="718"/>
    </location>
</feature>
<accession>A0A5N5TJ56</accession>
<protein>
    <submittedName>
        <fullName evidence="11">Patched domain-containing protein 3</fullName>
    </submittedName>
</protein>
<dbReference type="PROSITE" id="PS50156">
    <property type="entry name" value="SSD"/>
    <property type="match status" value="1"/>
</dbReference>
<evidence type="ECO:0000256" key="9">
    <source>
        <dbReference type="SAM" id="Phobius"/>
    </source>
</evidence>
<feature type="transmembrane region" description="Helical" evidence="9">
    <location>
        <begin position="667"/>
        <end position="688"/>
    </location>
</feature>
<dbReference type="GO" id="GO:0030659">
    <property type="term" value="C:cytoplasmic vesicle membrane"/>
    <property type="evidence" value="ECO:0007669"/>
    <property type="project" value="TreeGrafter"/>
</dbReference>
<feature type="domain" description="SSD" evidence="10">
    <location>
        <begin position="216"/>
        <end position="366"/>
    </location>
</feature>
<dbReference type="AlphaFoldDB" id="A0A5N5TJ56"/>
<feature type="transmembrane region" description="Helical" evidence="9">
    <location>
        <begin position="212"/>
        <end position="231"/>
    </location>
</feature>
<evidence type="ECO:0000313" key="12">
    <source>
        <dbReference type="Proteomes" id="UP000326759"/>
    </source>
</evidence>
<dbReference type="PANTHER" id="PTHR10796">
    <property type="entry name" value="PATCHED-RELATED"/>
    <property type="match status" value="1"/>
</dbReference>